<name>A0ABS9US01_9BACT</name>
<dbReference type="EMBL" id="JAKZGS010000015">
    <property type="protein sequence ID" value="MCH7399376.1"/>
    <property type="molecule type" value="Genomic_DNA"/>
</dbReference>
<evidence type="ECO:0000313" key="2">
    <source>
        <dbReference type="Proteomes" id="UP001165488"/>
    </source>
</evidence>
<proteinExistence type="predicted"/>
<protein>
    <submittedName>
        <fullName evidence="1">DUF4276 family protein</fullName>
    </submittedName>
</protein>
<dbReference type="RefSeq" id="WP_241275874.1">
    <property type="nucleotide sequence ID" value="NZ_JAKZGS010000015.1"/>
</dbReference>
<keyword evidence="2" id="KW-1185">Reference proteome</keyword>
<comment type="caution">
    <text evidence="1">The sequence shown here is derived from an EMBL/GenBank/DDBJ whole genome shotgun (WGS) entry which is preliminary data.</text>
</comment>
<accession>A0ABS9US01</accession>
<gene>
    <name evidence="1" type="ORF">MM236_15345</name>
</gene>
<dbReference type="Proteomes" id="UP001165488">
    <property type="component" value="Unassembled WGS sequence"/>
</dbReference>
<sequence>MAQIFVGLMAEGTTDHRFFEPIVEKVFTQIVFGGRGQIDIDLKVIQCDKGGSFIDFVNNASKFGHKQLGINILVIHTDADDDSSEDAYRNRIQPALNFIQNQSDDTHCKNLAALVPVHMTESWMLADKGLLIKQIGTKKSESELGINGDPESFRNPKIRIEEAIRIGRAEFPKKLRNSLKISDLYSYLGQAIDIENLRKYKSFLDFEGNIKKVLFDLNLLRE</sequence>
<reference evidence="1" key="1">
    <citation type="submission" date="2022-03" db="EMBL/GenBank/DDBJ databases">
        <title>De novo assembled genomes of Belliella spp. (Cyclobacteriaceae) strains.</title>
        <authorList>
            <person name="Szabo A."/>
            <person name="Korponai K."/>
            <person name="Felfoldi T."/>
        </authorList>
    </citation>
    <scope>NUCLEOTIDE SEQUENCE</scope>
    <source>
        <strain evidence="1">DSM 107340</strain>
    </source>
</reference>
<evidence type="ECO:0000313" key="1">
    <source>
        <dbReference type="EMBL" id="MCH7399376.1"/>
    </source>
</evidence>
<organism evidence="1 2">
    <name type="scientific">Belliella calami</name>
    <dbReference type="NCBI Taxonomy" id="2923436"/>
    <lineage>
        <taxon>Bacteria</taxon>
        <taxon>Pseudomonadati</taxon>
        <taxon>Bacteroidota</taxon>
        <taxon>Cytophagia</taxon>
        <taxon>Cytophagales</taxon>
        <taxon>Cyclobacteriaceae</taxon>
        <taxon>Belliella</taxon>
    </lineage>
</organism>